<evidence type="ECO:0000313" key="2">
    <source>
        <dbReference type="Proteomes" id="UP000199533"/>
    </source>
</evidence>
<dbReference type="AlphaFoldDB" id="A0A1I4EU45"/>
<proteinExistence type="predicted"/>
<keyword evidence="2" id="KW-1185">Reference proteome</keyword>
<keyword evidence="1" id="KW-0378">Hydrolase</keyword>
<dbReference type="Proteomes" id="UP000199533">
    <property type="component" value="Unassembled WGS sequence"/>
</dbReference>
<dbReference type="GO" id="GO:0004386">
    <property type="term" value="F:helicase activity"/>
    <property type="evidence" value="ECO:0007669"/>
    <property type="project" value="UniProtKB-KW"/>
</dbReference>
<protein>
    <submittedName>
        <fullName evidence="1">Putative DNA primase/helicase</fullName>
    </submittedName>
</protein>
<accession>A0A1I4EU45</accession>
<sequence>MREALKGYDFKRGLDVLENTGALQKPDNSDNGKRAVQRKIGGKNTKLYAINVTLLSDSVHES</sequence>
<dbReference type="EMBL" id="FOSP01000031">
    <property type="protein sequence ID" value="SFL09238.1"/>
    <property type="molecule type" value="Genomic_DNA"/>
</dbReference>
<gene>
    <name evidence="1" type="ORF">SAMN05216302_10311</name>
</gene>
<organism evidence="1 2">
    <name type="scientific">Nitrosomonas aestuarii</name>
    <dbReference type="NCBI Taxonomy" id="52441"/>
    <lineage>
        <taxon>Bacteria</taxon>
        <taxon>Pseudomonadati</taxon>
        <taxon>Pseudomonadota</taxon>
        <taxon>Betaproteobacteria</taxon>
        <taxon>Nitrosomonadales</taxon>
        <taxon>Nitrosomonadaceae</taxon>
        <taxon>Nitrosomonas</taxon>
    </lineage>
</organism>
<reference evidence="2" key="1">
    <citation type="submission" date="2016-10" db="EMBL/GenBank/DDBJ databases">
        <authorList>
            <person name="Varghese N."/>
            <person name="Submissions S."/>
        </authorList>
    </citation>
    <scope>NUCLEOTIDE SEQUENCE [LARGE SCALE GENOMIC DNA]</scope>
    <source>
        <strain evidence="2">Nm69</strain>
    </source>
</reference>
<keyword evidence="1" id="KW-0067">ATP-binding</keyword>
<dbReference type="OrthoDB" id="784829at2"/>
<name>A0A1I4EU45_9PROT</name>
<evidence type="ECO:0000313" key="1">
    <source>
        <dbReference type="EMBL" id="SFL09238.1"/>
    </source>
</evidence>
<dbReference type="RefSeq" id="WP_090701913.1">
    <property type="nucleotide sequence ID" value="NZ_FOSP01000031.1"/>
</dbReference>
<keyword evidence="1" id="KW-0547">Nucleotide-binding</keyword>
<keyword evidence="1" id="KW-0347">Helicase</keyword>